<evidence type="ECO:0008006" key="3">
    <source>
        <dbReference type="Google" id="ProtNLM"/>
    </source>
</evidence>
<keyword evidence="2" id="KW-1185">Reference proteome</keyword>
<sequence length="175" mass="19175">MTETTTGEQAANDTCAMPTPQKEHDWLHRLIGDWNFEGECIMGPGEPPMKSIGETSVQSLGGLWILCDGSGDAPDGTPVNSLITLGYDPQKQRFVGSFVASCMTHLWIYDGSLDAAGKVLTLDTEGPSFSGDGSLVPYQDIIEIESDDHWTLKSRMPGEGGAWFEFMTAHYRRKK</sequence>
<accession>A0A0A8K6F5</accession>
<protein>
    <recommendedName>
        <fullName evidence="3">DUF1579 domain-containing protein</fullName>
    </recommendedName>
</protein>
<evidence type="ECO:0000313" key="1">
    <source>
        <dbReference type="EMBL" id="BAQ18528.1"/>
    </source>
</evidence>
<proteinExistence type="predicted"/>
<dbReference type="Proteomes" id="UP000031643">
    <property type="component" value="Chromosome"/>
</dbReference>
<dbReference type="HOGENOM" id="CLU_112398_1_0_5"/>
<dbReference type="EMBL" id="AP014648">
    <property type="protein sequence ID" value="BAQ18528.1"/>
    <property type="molecule type" value="Genomic_DNA"/>
</dbReference>
<gene>
    <name evidence="1" type="ORF">GL4_3096</name>
</gene>
<evidence type="ECO:0000313" key="2">
    <source>
        <dbReference type="Proteomes" id="UP000031643"/>
    </source>
</evidence>
<reference evidence="1 2" key="1">
    <citation type="submission" date="2014-09" db="EMBL/GenBank/DDBJ databases">
        <title>Genome sequencing of Methyloceanibacter caenitepidi Gela4.</title>
        <authorList>
            <person name="Takeuchi M."/>
            <person name="Susumu S."/>
            <person name="Kamagata Y."/>
            <person name="Oshima K."/>
            <person name="Hattori M."/>
            <person name="Iwasaki W."/>
        </authorList>
    </citation>
    <scope>NUCLEOTIDE SEQUENCE [LARGE SCALE GENOMIC DNA]</scope>
    <source>
        <strain evidence="1 2">Gela4</strain>
    </source>
</reference>
<organism evidence="1 2">
    <name type="scientific">Methyloceanibacter caenitepidi</name>
    <dbReference type="NCBI Taxonomy" id="1384459"/>
    <lineage>
        <taxon>Bacteria</taxon>
        <taxon>Pseudomonadati</taxon>
        <taxon>Pseudomonadota</taxon>
        <taxon>Alphaproteobacteria</taxon>
        <taxon>Hyphomicrobiales</taxon>
        <taxon>Hyphomicrobiaceae</taxon>
        <taxon>Methyloceanibacter</taxon>
    </lineage>
</organism>
<dbReference type="KEGG" id="mcg:GL4_3096"/>
<name>A0A0A8K6F5_9HYPH</name>
<dbReference type="Pfam" id="PF07617">
    <property type="entry name" value="DUF1579"/>
    <property type="match status" value="1"/>
</dbReference>
<dbReference type="AlphaFoldDB" id="A0A0A8K6F5"/>
<dbReference type="InterPro" id="IPR011473">
    <property type="entry name" value="DUF1579"/>
</dbReference>
<dbReference type="RefSeq" id="WP_244462634.1">
    <property type="nucleotide sequence ID" value="NZ_AP014648.1"/>
</dbReference>